<evidence type="ECO:0000256" key="3">
    <source>
        <dbReference type="ARBA" id="ARBA00022448"/>
    </source>
</evidence>
<dbReference type="PANTHER" id="PTHR30290">
    <property type="entry name" value="PERIPLASMIC BINDING COMPONENT OF ABC TRANSPORTER"/>
    <property type="match status" value="1"/>
</dbReference>
<dbReference type="GO" id="GO:0030288">
    <property type="term" value="C:outer membrane-bounded periplasmic space"/>
    <property type="evidence" value="ECO:0007669"/>
    <property type="project" value="UniProtKB-ARBA"/>
</dbReference>
<dbReference type="Proteomes" id="UP000321638">
    <property type="component" value="Unassembled WGS sequence"/>
</dbReference>
<dbReference type="GO" id="GO:0015833">
    <property type="term" value="P:peptide transport"/>
    <property type="evidence" value="ECO:0007669"/>
    <property type="project" value="TreeGrafter"/>
</dbReference>
<dbReference type="InterPro" id="IPR030678">
    <property type="entry name" value="Peptide/Ni-bd"/>
</dbReference>
<dbReference type="EMBL" id="VDUZ01000015">
    <property type="protein sequence ID" value="TXL75153.1"/>
    <property type="molecule type" value="Genomic_DNA"/>
</dbReference>
<evidence type="ECO:0000313" key="8">
    <source>
        <dbReference type="Proteomes" id="UP000321638"/>
    </source>
</evidence>
<dbReference type="InterPro" id="IPR000914">
    <property type="entry name" value="SBP_5_dom"/>
</dbReference>
<evidence type="ECO:0000259" key="6">
    <source>
        <dbReference type="Pfam" id="PF00496"/>
    </source>
</evidence>
<keyword evidence="4 5" id="KW-0732">Signal</keyword>
<dbReference type="SUPFAM" id="SSF53850">
    <property type="entry name" value="Periplasmic binding protein-like II"/>
    <property type="match status" value="1"/>
</dbReference>
<evidence type="ECO:0000256" key="5">
    <source>
        <dbReference type="SAM" id="SignalP"/>
    </source>
</evidence>
<dbReference type="GO" id="GO:1904680">
    <property type="term" value="F:peptide transmembrane transporter activity"/>
    <property type="evidence" value="ECO:0007669"/>
    <property type="project" value="TreeGrafter"/>
</dbReference>
<dbReference type="Gene3D" id="3.40.190.10">
    <property type="entry name" value="Periplasmic binding protein-like II"/>
    <property type="match status" value="1"/>
</dbReference>
<feature type="domain" description="Solute-binding protein family 5" evidence="6">
    <location>
        <begin position="80"/>
        <end position="433"/>
    </location>
</feature>
<evidence type="ECO:0000256" key="2">
    <source>
        <dbReference type="ARBA" id="ARBA00005695"/>
    </source>
</evidence>
<reference evidence="7 8" key="1">
    <citation type="submission" date="2019-06" db="EMBL/GenBank/DDBJ databases">
        <title>New taxonomy in bacterial strain CC-CFT640, isolated from vineyard.</title>
        <authorList>
            <person name="Lin S.-Y."/>
            <person name="Tsai C.-F."/>
            <person name="Young C.-C."/>
        </authorList>
    </citation>
    <scope>NUCLEOTIDE SEQUENCE [LARGE SCALE GENOMIC DNA]</scope>
    <source>
        <strain evidence="7 8">CC-CFT640</strain>
    </source>
</reference>
<proteinExistence type="inferred from homology"/>
<dbReference type="PIRSF" id="PIRSF002741">
    <property type="entry name" value="MppA"/>
    <property type="match status" value="1"/>
</dbReference>
<dbReference type="AlphaFoldDB" id="A0A5C8PLT5"/>
<name>A0A5C8PLT5_9HYPH</name>
<feature type="signal peptide" evidence="5">
    <location>
        <begin position="1"/>
        <end position="24"/>
    </location>
</feature>
<dbReference type="Pfam" id="PF00496">
    <property type="entry name" value="SBP_bac_5"/>
    <property type="match status" value="1"/>
</dbReference>
<evidence type="ECO:0000256" key="1">
    <source>
        <dbReference type="ARBA" id="ARBA00004418"/>
    </source>
</evidence>
<evidence type="ECO:0000313" key="7">
    <source>
        <dbReference type="EMBL" id="TXL75153.1"/>
    </source>
</evidence>
<comment type="caution">
    <text evidence="7">The sequence shown here is derived from an EMBL/GenBank/DDBJ whole genome shotgun (WGS) entry which is preliminary data.</text>
</comment>
<organism evidence="7 8">
    <name type="scientific">Vineibacter terrae</name>
    <dbReference type="NCBI Taxonomy" id="2586908"/>
    <lineage>
        <taxon>Bacteria</taxon>
        <taxon>Pseudomonadati</taxon>
        <taxon>Pseudomonadota</taxon>
        <taxon>Alphaproteobacteria</taxon>
        <taxon>Hyphomicrobiales</taxon>
        <taxon>Vineibacter</taxon>
    </lineage>
</organism>
<comment type="subcellular location">
    <subcellularLocation>
        <location evidence="1">Periplasm</location>
    </subcellularLocation>
</comment>
<dbReference type="OrthoDB" id="9803988at2"/>
<evidence type="ECO:0000256" key="4">
    <source>
        <dbReference type="ARBA" id="ARBA00022729"/>
    </source>
</evidence>
<dbReference type="InterPro" id="IPR039424">
    <property type="entry name" value="SBP_5"/>
</dbReference>
<keyword evidence="3" id="KW-0813">Transport</keyword>
<dbReference type="RefSeq" id="WP_147847724.1">
    <property type="nucleotide sequence ID" value="NZ_VDUZ01000015.1"/>
</dbReference>
<accession>A0A5C8PLT5</accession>
<sequence length="518" mass="56893">MMFPKNCWLRSTAVGMCIAAAALAATPGWAQKRGGTLIVGSEAEFNGFNPIKVKGMNSNTLAPSLTVMEGLFAYGNDQTIEPRLGLELKDAPDHKSATVTLRQGVTFHDGTPFNADAVIFHYRRVLDPQNSISAASMLSPIESVEAVDAYTVRFNLKHPWAALKSALALDSVINLIGSPKALTDDPDGFQRKPIGTGPYVFDEWRTGDRVIVSRNENYWDKDRPYLDRIIFRIVPDQVTLHQSVKSGEIHMALGNTAQPVVDAREAPNLQIIDYVGGSTTGWGLNQSKPPFNDLRARRAIIAAFDSQAFADGYFMGTVKVADGIFAPNSPWYCGGSNGWRGYDLPAAKALLKEIGKPVQLTMNSTNTPGGRRLASISQQFAQAAGFQAKIKLVDQAQHVRNFYANDFQMASWRPQIPDGDPDHMVSLMYSTEGARTVSKYSSAKMDALIQQGRTETDTTKRKKIYCEIERLVSDDAILIMPIRLVSHMIAGKKVKNVPAPRGNIVLVRDIWLDDSSGN</sequence>
<dbReference type="Gene3D" id="3.10.105.10">
    <property type="entry name" value="Dipeptide-binding Protein, Domain 3"/>
    <property type="match status" value="1"/>
</dbReference>
<dbReference type="GO" id="GO:0043190">
    <property type="term" value="C:ATP-binding cassette (ABC) transporter complex"/>
    <property type="evidence" value="ECO:0007669"/>
    <property type="project" value="InterPro"/>
</dbReference>
<gene>
    <name evidence="7" type="ORF">FHP25_14825</name>
</gene>
<dbReference type="PANTHER" id="PTHR30290:SF9">
    <property type="entry name" value="OLIGOPEPTIDE-BINDING PROTEIN APPA"/>
    <property type="match status" value="1"/>
</dbReference>
<comment type="similarity">
    <text evidence="2">Belongs to the bacterial solute-binding protein 5 family.</text>
</comment>
<protein>
    <recommendedName>
        <fullName evidence="6">Solute-binding protein family 5 domain-containing protein</fullName>
    </recommendedName>
</protein>
<keyword evidence="8" id="KW-1185">Reference proteome</keyword>
<feature type="chain" id="PRO_5022771953" description="Solute-binding protein family 5 domain-containing protein" evidence="5">
    <location>
        <begin position="25"/>
        <end position="518"/>
    </location>
</feature>